<reference evidence="7 8" key="1">
    <citation type="submission" date="2019-04" db="EMBL/GenBank/DDBJ databases">
        <title>Draft genome sequence of Robertkochia marina CC-AMO-30D.</title>
        <authorList>
            <person name="Hameed A."/>
            <person name="Lin S.-Y."/>
            <person name="Shahina M."/>
            <person name="Lai W.-A."/>
            <person name="Young C.-C."/>
        </authorList>
    </citation>
    <scope>NUCLEOTIDE SEQUENCE [LARGE SCALE GENOMIC DNA]</scope>
    <source>
        <strain evidence="7 8">CC-AMO-30D</strain>
    </source>
</reference>
<dbReference type="EMBL" id="SSMC01000003">
    <property type="protein sequence ID" value="THD66622.1"/>
    <property type="molecule type" value="Genomic_DNA"/>
</dbReference>
<evidence type="ECO:0000259" key="6">
    <source>
        <dbReference type="Pfam" id="PF08281"/>
    </source>
</evidence>
<evidence type="ECO:0000313" key="7">
    <source>
        <dbReference type="EMBL" id="THD66622.1"/>
    </source>
</evidence>
<dbReference type="Gene3D" id="1.10.10.10">
    <property type="entry name" value="Winged helix-like DNA-binding domain superfamily/Winged helix DNA-binding domain"/>
    <property type="match status" value="1"/>
</dbReference>
<evidence type="ECO:0000259" key="5">
    <source>
        <dbReference type="Pfam" id="PF04542"/>
    </source>
</evidence>
<dbReference type="NCBIfam" id="TIGR02937">
    <property type="entry name" value="sigma70-ECF"/>
    <property type="match status" value="1"/>
</dbReference>
<dbReference type="PANTHER" id="PTHR43133">
    <property type="entry name" value="RNA POLYMERASE ECF-TYPE SIGMA FACTO"/>
    <property type="match status" value="1"/>
</dbReference>
<dbReference type="RefSeq" id="WP_136336694.1">
    <property type="nucleotide sequence ID" value="NZ_QXMP01000003.1"/>
</dbReference>
<feature type="domain" description="RNA polymerase sigma factor 70 region 4 type 2" evidence="6">
    <location>
        <begin position="107"/>
        <end position="155"/>
    </location>
</feature>
<dbReference type="InterPro" id="IPR007627">
    <property type="entry name" value="RNA_pol_sigma70_r2"/>
</dbReference>
<dbReference type="GO" id="GO:0016987">
    <property type="term" value="F:sigma factor activity"/>
    <property type="evidence" value="ECO:0007669"/>
    <property type="project" value="UniProtKB-KW"/>
</dbReference>
<dbReference type="InterPro" id="IPR039425">
    <property type="entry name" value="RNA_pol_sigma-70-like"/>
</dbReference>
<keyword evidence="3" id="KW-0731">Sigma factor</keyword>
<dbReference type="Gene3D" id="1.10.1740.10">
    <property type="match status" value="1"/>
</dbReference>
<dbReference type="InterPro" id="IPR036388">
    <property type="entry name" value="WH-like_DNA-bd_sf"/>
</dbReference>
<evidence type="ECO:0000313" key="8">
    <source>
        <dbReference type="Proteomes" id="UP000305939"/>
    </source>
</evidence>
<dbReference type="InterPro" id="IPR013325">
    <property type="entry name" value="RNA_pol_sigma_r2"/>
</dbReference>
<dbReference type="InterPro" id="IPR014284">
    <property type="entry name" value="RNA_pol_sigma-70_dom"/>
</dbReference>
<evidence type="ECO:0000256" key="3">
    <source>
        <dbReference type="ARBA" id="ARBA00023082"/>
    </source>
</evidence>
<dbReference type="GO" id="GO:0006352">
    <property type="term" value="P:DNA-templated transcription initiation"/>
    <property type="evidence" value="ECO:0007669"/>
    <property type="project" value="InterPro"/>
</dbReference>
<feature type="domain" description="RNA polymerase sigma-70 region 2" evidence="5">
    <location>
        <begin position="13"/>
        <end position="77"/>
    </location>
</feature>
<dbReference type="InterPro" id="IPR013324">
    <property type="entry name" value="RNA_pol_sigma_r3/r4-like"/>
</dbReference>
<sequence length="165" mass="19499">MNVCDKKVFEKIYAEYIQKISDFLFYKYGEGHDHFDIAQEAFVKLWQNCSKVTPEKAKGYLYTVANNTMLNELKHQKVVLKHQKEAVKDYDQEDPQFILEEQQFLKKYEQALAGLSENQRVVFLLNRVEGRSHQEIAELLDLSIRAVRKRLYMAVDNLRKHIDGI</sequence>
<evidence type="ECO:0000256" key="1">
    <source>
        <dbReference type="ARBA" id="ARBA00010641"/>
    </source>
</evidence>
<dbReference type="Pfam" id="PF04542">
    <property type="entry name" value="Sigma70_r2"/>
    <property type="match status" value="1"/>
</dbReference>
<evidence type="ECO:0000256" key="4">
    <source>
        <dbReference type="ARBA" id="ARBA00023163"/>
    </source>
</evidence>
<keyword evidence="4" id="KW-0804">Transcription</keyword>
<dbReference type="OrthoDB" id="659855at2"/>
<dbReference type="AlphaFoldDB" id="A0A4S3LYH7"/>
<dbReference type="CDD" id="cd06171">
    <property type="entry name" value="Sigma70_r4"/>
    <property type="match status" value="1"/>
</dbReference>
<keyword evidence="8" id="KW-1185">Reference proteome</keyword>
<keyword evidence="2" id="KW-0805">Transcription regulation</keyword>
<gene>
    <name evidence="7" type="ORF">E7Z59_12590</name>
</gene>
<organism evidence="7 8">
    <name type="scientific">Robertkochia marina</name>
    <dbReference type="NCBI Taxonomy" id="1227945"/>
    <lineage>
        <taxon>Bacteria</taxon>
        <taxon>Pseudomonadati</taxon>
        <taxon>Bacteroidota</taxon>
        <taxon>Flavobacteriia</taxon>
        <taxon>Flavobacteriales</taxon>
        <taxon>Flavobacteriaceae</taxon>
        <taxon>Robertkochia</taxon>
    </lineage>
</organism>
<dbReference type="SUPFAM" id="SSF88659">
    <property type="entry name" value="Sigma3 and sigma4 domains of RNA polymerase sigma factors"/>
    <property type="match status" value="1"/>
</dbReference>
<comment type="similarity">
    <text evidence="1">Belongs to the sigma-70 factor family. ECF subfamily.</text>
</comment>
<dbReference type="InterPro" id="IPR013249">
    <property type="entry name" value="RNA_pol_sigma70_r4_t2"/>
</dbReference>
<accession>A0A4S3LYH7</accession>
<protein>
    <submittedName>
        <fullName evidence="7">Sigma-70 family RNA polymerase sigma factor</fullName>
    </submittedName>
</protein>
<proteinExistence type="inferred from homology"/>
<dbReference type="PANTHER" id="PTHR43133:SF46">
    <property type="entry name" value="RNA POLYMERASE SIGMA-70 FACTOR ECF SUBFAMILY"/>
    <property type="match status" value="1"/>
</dbReference>
<evidence type="ECO:0000256" key="2">
    <source>
        <dbReference type="ARBA" id="ARBA00023015"/>
    </source>
</evidence>
<name>A0A4S3LYH7_9FLAO</name>
<comment type="caution">
    <text evidence="7">The sequence shown here is derived from an EMBL/GenBank/DDBJ whole genome shotgun (WGS) entry which is preliminary data.</text>
</comment>
<dbReference type="Pfam" id="PF08281">
    <property type="entry name" value="Sigma70_r4_2"/>
    <property type="match status" value="1"/>
</dbReference>
<dbReference type="Proteomes" id="UP000305939">
    <property type="component" value="Unassembled WGS sequence"/>
</dbReference>
<dbReference type="GO" id="GO:0003677">
    <property type="term" value="F:DNA binding"/>
    <property type="evidence" value="ECO:0007669"/>
    <property type="project" value="InterPro"/>
</dbReference>
<dbReference type="SUPFAM" id="SSF88946">
    <property type="entry name" value="Sigma2 domain of RNA polymerase sigma factors"/>
    <property type="match status" value="1"/>
</dbReference>